<evidence type="ECO:0000313" key="5">
    <source>
        <dbReference type="Proteomes" id="UP001171299"/>
    </source>
</evidence>
<evidence type="ECO:0000313" key="4">
    <source>
        <dbReference type="Proteomes" id="UP000424872"/>
    </source>
</evidence>
<dbReference type="Proteomes" id="UP000424872">
    <property type="component" value="Chromosome"/>
</dbReference>
<dbReference type="KEGG" id="ppho:CTZ24_17935"/>
<feature type="transmembrane region" description="Helical" evidence="1">
    <location>
        <begin position="61"/>
        <end position="83"/>
    </location>
</feature>
<feature type="transmembrane region" description="Helical" evidence="1">
    <location>
        <begin position="141"/>
        <end position="172"/>
    </location>
</feature>
<reference evidence="2" key="3">
    <citation type="submission" date="2023-07" db="EMBL/GenBank/DDBJ databases">
        <title>The extreme plant-growth-promoting properties of Pantoea phytobeneficialis PF55 revealed by functional and genomic analysis.</title>
        <authorList>
            <person name="Nascimento F.X."/>
            <person name="Marcio R.J."/>
        </authorList>
    </citation>
    <scope>NUCLEOTIDE SEQUENCE</scope>
    <source>
        <strain evidence="2">PF55</strain>
    </source>
</reference>
<dbReference type="InterPro" id="IPR025686">
    <property type="entry name" value="Glucos_trans_II"/>
</dbReference>
<dbReference type="RefSeq" id="WP_208724255.1">
    <property type="nucleotide sequence ID" value="NZ_CP024636.1"/>
</dbReference>
<feature type="transmembrane region" description="Helical" evidence="1">
    <location>
        <begin position="286"/>
        <end position="309"/>
    </location>
</feature>
<keyword evidence="1" id="KW-0472">Membrane</keyword>
<name>A0AAP9KQM5_9GAMM</name>
<protein>
    <submittedName>
        <fullName evidence="2">Glucosyltransferase domain-containing protein</fullName>
    </submittedName>
</protein>
<keyword evidence="1" id="KW-1133">Transmembrane helix</keyword>
<proteinExistence type="predicted"/>
<reference evidence="4" key="1">
    <citation type="submission" date="2017-11" db="EMBL/GenBank/DDBJ databases">
        <title>Genome sequence of Pantoea sp. MSR2.</title>
        <authorList>
            <person name="Nascimento F.X."/>
        </authorList>
    </citation>
    <scope>NUCLEOTIDE SEQUENCE [LARGE SCALE GENOMIC DNA]</scope>
    <source>
        <strain evidence="4">MSR2</strain>
    </source>
</reference>
<dbReference type="Pfam" id="PF14264">
    <property type="entry name" value="Glucos_trans_II"/>
    <property type="match status" value="1"/>
</dbReference>
<feature type="transmembrane region" description="Helical" evidence="1">
    <location>
        <begin position="6"/>
        <end position="27"/>
    </location>
</feature>
<keyword evidence="5" id="KW-1185">Reference proteome</keyword>
<evidence type="ECO:0000313" key="3">
    <source>
        <dbReference type="EMBL" id="QGR08201.1"/>
    </source>
</evidence>
<sequence>MKKYYNSYLVAAFLYCLPLLIANIYYIDDNGRATLGYTNWGGDGRPLADIIMKMMFLSSHVADIFPLPLIISIALLAFVFSLYHKQNFSSLPGWIGALATLSFFANPYLAEVFSYRFDVLTLSCALALSLAWVLLPPLNRIVRFVIGIAIIIAIYSLYQIAVNVAVMMALVVTFRQIINNDRPAVIFMSLLQRGVEVLVASIIYLKIVLPSTFSGDHPANHPNIAGNQLWLTINHNVQAYWDFINQTFYKDGKGMAVLVAILILAVISAAVIALRYIRAGMKHSRIAIGLLALLLPLVAFVMIAGNLLFLENALLVPRALLSISGFMLFSATLMAWAFRGKMCFVFAVMAVPLLYAVTSIYVYGNAIKQQDNINQGVVYQLKNDTATLADQNFYMQFVGTSPRAQVYKNALRNYPVLGVLIPEYFANWWFPFPYMALKGYQVLNPLKDDLTVTNENLHEGLCQGERIAHHQDYDLYKYQNRLTVDFTLQGCQR</sequence>
<feature type="transmembrane region" description="Helical" evidence="1">
    <location>
        <begin position="255"/>
        <end position="274"/>
    </location>
</feature>
<accession>A0AAP9KQM5</accession>
<organism evidence="3 4">
    <name type="scientific">Pantoea phytobeneficialis</name>
    <dbReference type="NCBI Taxonomy" id="2052056"/>
    <lineage>
        <taxon>Bacteria</taxon>
        <taxon>Pseudomonadati</taxon>
        <taxon>Pseudomonadota</taxon>
        <taxon>Gammaproteobacteria</taxon>
        <taxon>Enterobacterales</taxon>
        <taxon>Erwiniaceae</taxon>
        <taxon>Pantoea</taxon>
    </lineage>
</organism>
<dbReference type="Proteomes" id="UP001171299">
    <property type="component" value="Unassembled WGS sequence"/>
</dbReference>
<feature type="transmembrane region" description="Helical" evidence="1">
    <location>
        <begin position="315"/>
        <end position="336"/>
    </location>
</feature>
<keyword evidence="1" id="KW-0812">Transmembrane</keyword>
<feature type="transmembrane region" description="Helical" evidence="1">
    <location>
        <begin position="343"/>
        <end position="364"/>
    </location>
</feature>
<evidence type="ECO:0000256" key="1">
    <source>
        <dbReference type="SAM" id="Phobius"/>
    </source>
</evidence>
<dbReference type="EMBL" id="CP024636">
    <property type="protein sequence ID" value="QGR08201.1"/>
    <property type="molecule type" value="Genomic_DNA"/>
</dbReference>
<reference evidence="3" key="2">
    <citation type="journal article" date="2020" name="Environ. Microbiol.">
        <title>The extreme plant-growth-promoting properties of Pantoea phytobeneficialis MSR2 revealed by functional and genomic analysis.</title>
        <authorList>
            <person name="Nascimento F.X."/>
            <person name="Hernandez A.G."/>
            <person name="Glick B.R."/>
            <person name="Rossi M.J."/>
        </authorList>
    </citation>
    <scope>NUCLEOTIDE SEQUENCE</scope>
    <source>
        <strain evidence="3">MSR2</strain>
    </source>
</reference>
<dbReference type="AlphaFoldDB" id="A0AAP9KQM5"/>
<evidence type="ECO:0000313" key="2">
    <source>
        <dbReference type="EMBL" id="MDO6408410.1"/>
    </source>
</evidence>
<dbReference type="EMBL" id="JAUOOM010000018">
    <property type="protein sequence ID" value="MDO6408410.1"/>
    <property type="molecule type" value="Genomic_DNA"/>
</dbReference>
<feature type="transmembrane region" description="Helical" evidence="1">
    <location>
        <begin position="89"/>
        <end position="110"/>
    </location>
</feature>
<gene>
    <name evidence="3" type="ORF">CTZ24_17935</name>
    <name evidence="2" type="ORF">Q3404_17730</name>
</gene>